<evidence type="ECO:0000313" key="2">
    <source>
        <dbReference type="WBParaSite" id="RSKR_0001111800.1"/>
    </source>
</evidence>
<dbReference type="WBParaSite" id="RSKR_0001111800.1">
    <property type="protein sequence ID" value="RSKR_0001111800.1"/>
    <property type="gene ID" value="RSKR_0001111800"/>
</dbReference>
<accession>A0AC35UGE9</accession>
<protein>
    <submittedName>
        <fullName evidence="2">Beta-lactamase domain-containing protein</fullName>
    </submittedName>
</protein>
<reference evidence="2" key="1">
    <citation type="submission" date="2016-11" db="UniProtKB">
        <authorList>
            <consortium name="WormBaseParasite"/>
        </authorList>
    </citation>
    <scope>IDENTIFICATION</scope>
    <source>
        <strain evidence="2">KR3021</strain>
    </source>
</reference>
<proteinExistence type="predicted"/>
<name>A0AC35UGE9_9BILA</name>
<evidence type="ECO:0000313" key="1">
    <source>
        <dbReference type="Proteomes" id="UP000095286"/>
    </source>
</evidence>
<dbReference type="Proteomes" id="UP000095286">
    <property type="component" value="Unplaced"/>
</dbReference>
<organism evidence="1 2">
    <name type="scientific">Rhabditophanes sp. KR3021</name>
    <dbReference type="NCBI Taxonomy" id="114890"/>
    <lineage>
        <taxon>Eukaryota</taxon>
        <taxon>Metazoa</taxon>
        <taxon>Ecdysozoa</taxon>
        <taxon>Nematoda</taxon>
        <taxon>Chromadorea</taxon>
        <taxon>Rhabditida</taxon>
        <taxon>Tylenchina</taxon>
        <taxon>Panagrolaimomorpha</taxon>
        <taxon>Strongyloidoidea</taxon>
        <taxon>Alloionematidae</taxon>
        <taxon>Rhabditophanes</taxon>
    </lineage>
</organism>
<sequence length="174" mass="19085">MNESYIDVNDKIIRNRAKFYKRNGKGLENTPEVNNSYKIAGGGILSTSTDLLKFGNAVLNSFNGSIDDKHALLTKETATNLFSNQTAKMDNFYCLGFVNYPFNGKYSGEQSFKRSGYWYHTGAGSGACSILLIKPDENGNKENDLVVALLVNLQDCSGSLTNLALEIAEIFNSA</sequence>